<accession>A0A178VFI1</accession>
<protein>
    <submittedName>
        <fullName evidence="1">Uncharacterized protein</fullName>
    </submittedName>
</protein>
<organism evidence="1 2">
    <name type="scientific">Arabidopsis thaliana</name>
    <name type="common">Mouse-ear cress</name>
    <dbReference type="NCBI Taxonomy" id="3702"/>
    <lineage>
        <taxon>Eukaryota</taxon>
        <taxon>Viridiplantae</taxon>
        <taxon>Streptophyta</taxon>
        <taxon>Embryophyta</taxon>
        <taxon>Tracheophyta</taxon>
        <taxon>Spermatophyta</taxon>
        <taxon>Magnoliopsida</taxon>
        <taxon>eudicotyledons</taxon>
        <taxon>Gunneridae</taxon>
        <taxon>Pentapetalae</taxon>
        <taxon>rosids</taxon>
        <taxon>malvids</taxon>
        <taxon>Brassicales</taxon>
        <taxon>Brassicaceae</taxon>
        <taxon>Camelineae</taxon>
        <taxon>Arabidopsis</taxon>
    </lineage>
</organism>
<sequence length="116" mass="12614">MSGENNTITETQKVSASVTSVVPDQDHATVEFAVSCHNMVFKYKDPTAHAEVIAIRERLVYGAKVEAALAIGFNRILADGVRGVGCYHNSNLEITKLDLSIAEQVFQNTKGKFSLS</sequence>
<evidence type="ECO:0000313" key="1">
    <source>
        <dbReference type="EMBL" id="OAP05039.1"/>
    </source>
</evidence>
<reference evidence="2" key="1">
    <citation type="journal article" date="2016" name="Proc. Natl. Acad. Sci. U.S.A.">
        <title>Chromosome-level assembly of Arabidopsis thaliana Ler reveals the extent of translocation and inversion polymorphisms.</title>
        <authorList>
            <person name="Zapata L."/>
            <person name="Ding J."/>
            <person name="Willing E.M."/>
            <person name="Hartwig B."/>
            <person name="Bezdan D."/>
            <person name="Jiao W.B."/>
            <person name="Patel V."/>
            <person name="Velikkakam James G."/>
            <person name="Koornneef M."/>
            <person name="Ossowski S."/>
            <person name="Schneeberger K."/>
        </authorList>
    </citation>
    <scope>NUCLEOTIDE SEQUENCE [LARGE SCALE GENOMIC DNA]</scope>
    <source>
        <strain evidence="2">cv. Landsberg erecta</strain>
    </source>
</reference>
<dbReference type="EMBL" id="LUHQ01000003">
    <property type="protein sequence ID" value="OAP05039.1"/>
    <property type="molecule type" value="Genomic_DNA"/>
</dbReference>
<dbReference type="Proteomes" id="UP000078284">
    <property type="component" value="Chromosome 3"/>
</dbReference>
<evidence type="ECO:0000313" key="2">
    <source>
        <dbReference type="Proteomes" id="UP000078284"/>
    </source>
</evidence>
<name>A0A178VFI1_ARATH</name>
<dbReference type="AlphaFoldDB" id="A0A178VFI1"/>
<dbReference type="ExpressionAtlas" id="A0A178VFI1">
    <property type="expression patterns" value="baseline and differential"/>
</dbReference>
<gene>
    <name evidence="1" type="ordered locus">AXX17_At3g04810</name>
</gene>
<comment type="caution">
    <text evidence="1">The sequence shown here is derived from an EMBL/GenBank/DDBJ whole genome shotgun (WGS) entry which is preliminary data.</text>
</comment>
<proteinExistence type="predicted"/>